<dbReference type="AlphaFoldDB" id="B3JLY7"/>
<comment type="caution">
    <text evidence="1">The sequence shown here is derived from an EMBL/GenBank/DDBJ whole genome shotgun (WGS) entry which is preliminary data.</text>
</comment>
<dbReference type="SUPFAM" id="SSF102114">
    <property type="entry name" value="Radical SAM enzymes"/>
    <property type="match status" value="1"/>
</dbReference>
<gene>
    <name evidence="1" type="ORF">BACCOP_02938</name>
</gene>
<dbReference type="eggNOG" id="COG0635">
    <property type="taxonomic scope" value="Bacteria"/>
</dbReference>
<dbReference type="InterPro" id="IPR058240">
    <property type="entry name" value="rSAM_sf"/>
</dbReference>
<dbReference type="HOGENOM" id="CLU_3149349_0_0_10"/>
<accession>B3JLY7</accession>
<evidence type="ECO:0008006" key="3">
    <source>
        <dbReference type="Google" id="ProtNLM"/>
    </source>
</evidence>
<name>B3JLY7_9BACT</name>
<dbReference type="EMBL" id="ABIY02000105">
    <property type="protein sequence ID" value="EDV00039.1"/>
    <property type="molecule type" value="Genomic_DNA"/>
</dbReference>
<protein>
    <recommendedName>
        <fullName evidence="3">Coproporphyrinogen III oxidase</fullName>
    </recommendedName>
</protein>
<dbReference type="Proteomes" id="UP000003146">
    <property type="component" value="Unassembled WGS sequence"/>
</dbReference>
<reference evidence="1 2" key="2">
    <citation type="submission" date="2008-04" db="EMBL/GenBank/DDBJ databases">
        <authorList>
            <person name="Fulton L."/>
            <person name="Clifton S."/>
            <person name="Fulton B."/>
            <person name="Xu J."/>
            <person name="Minx P."/>
            <person name="Pepin K.H."/>
            <person name="Johnson M."/>
            <person name="Thiruvilangam P."/>
            <person name="Bhonagiri V."/>
            <person name="Nash W.E."/>
            <person name="Mardis E.R."/>
            <person name="Wilson R.K."/>
        </authorList>
    </citation>
    <scope>NUCLEOTIDE SEQUENCE [LARGE SCALE GENOMIC DNA]</scope>
    <source>
        <strain evidence="1 2">DSM 17136</strain>
    </source>
</reference>
<evidence type="ECO:0000313" key="2">
    <source>
        <dbReference type="Proteomes" id="UP000003146"/>
    </source>
</evidence>
<dbReference type="STRING" id="470145.BACCOP_02938"/>
<evidence type="ECO:0000313" key="1">
    <source>
        <dbReference type="EMBL" id="EDV00039.1"/>
    </source>
</evidence>
<proteinExistence type="predicted"/>
<sequence>MIRKIEKQMAGIYLHIPFCKRRCIYCDFYSTTQNEKKSSYINADRKQF</sequence>
<organism evidence="1 2">
    <name type="scientific">Phocaeicola coprocola DSM 17136</name>
    <dbReference type="NCBI Taxonomy" id="470145"/>
    <lineage>
        <taxon>Bacteria</taxon>
        <taxon>Pseudomonadati</taxon>
        <taxon>Bacteroidota</taxon>
        <taxon>Bacteroidia</taxon>
        <taxon>Bacteroidales</taxon>
        <taxon>Bacteroidaceae</taxon>
        <taxon>Phocaeicola</taxon>
    </lineage>
</organism>
<reference evidence="1 2" key="1">
    <citation type="submission" date="2008-04" db="EMBL/GenBank/DDBJ databases">
        <title>Draft genome sequence of Bacteroides coprocola (DSM 17136).</title>
        <authorList>
            <person name="Sudarsanam P."/>
            <person name="Ley R."/>
            <person name="Guruge J."/>
            <person name="Turnbaugh P.J."/>
            <person name="Mahowald M."/>
            <person name="Liep D."/>
            <person name="Gordon J."/>
        </authorList>
    </citation>
    <scope>NUCLEOTIDE SEQUENCE [LARGE SCALE GENOMIC DNA]</scope>
    <source>
        <strain evidence="1 2">DSM 17136</strain>
    </source>
</reference>